<reference evidence="1" key="1">
    <citation type="submission" date="2018-10" db="EMBL/GenBank/DDBJ databases">
        <authorList>
            <consortium name="NARMS: The National Antimicrobial Resistance Monitoring System"/>
        </authorList>
    </citation>
    <scope>NUCLEOTIDE SEQUENCE [LARGE SCALE GENOMIC DNA]</scope>
    <source>
        <strain evidence="1">CVM N17EC0388</strain>
    </source>
</reference>
<organism evidence="1">
    <name type="scientific">Escherichia coli</name>
    <dbReference type="NCBI Taxonomy" id="562"/>
    <lineage>
        <taxon>Bacteria</taxon>
        <taxon>Pseudomonadati</taxon>
        <taxon>Pseudomonadota</taxon>
        <taxon>Gammaproteobacteria</taxon>
        <taxon>Enterobacterales</taxon>
        <taxon>Enterobacteriaceae</taxon>
        <taxon>Escherichia</taxon>
    </lineage>
</organism>
<gene>
    <name evidence="1" type="ORF">D9F05_00685</name>
</gene>
<protein>
    <submittedName>
        <fullName evidence="1">GpE family phage tail protein</fullName>
    </submittedName>
</protein>
<proteinExistence type="predicted"/>
<dbReference type="EMBL" id="RNRV01000001">
    <property type="protein sequence ID" value="MHO02910.1"/>
    <property type="molecule type" value="Genomic_DNA"/>
</dbReference>
<dbReference type="AlphaFoldDB" id="A0A3L0VS97"/>
<accession>A0A3L0VS97</accession>
<dbReference type="Pfam" id="PF06528">
    <property type="entry name" value="Phage_P2_GpE"/>
    <property type="match status" value="1"/>
</dbReference>
<comment type="caution">
    <text evidence="1">The sequence shown here is derived from an EMBL/GenBank/DDBJ whole genome shotgun (WGS) entry which is preliminary data.</text>
</comment>
<name>A0A3L0VS97_ECOLX</name>
<sequence>MAEIAIIAHWPPSDMAAMEISELMGWHQRLVETYNRINGAEEQ</sequence>
<dbReference type="InterPro" id="IPR009493">
    <property type="entry name" value="P2_GpE"/>
</dbReference>
<evidence type="ECO:0000313" key="1">
    <source>
        <dbReference type="EMBL" id="MHO02910.1"/>
    </source>
</evidence>